<name>A0A8S3PXC5_MYTED</name>
<dbReference type="SUPFAM" id="SSF57845">
    <property type="entry name" value="B-box zinc-binding domain"/>
    <property type="match status" value="1"/>
</dbReference>
<protein>
    <recommendedName>
        <fullName evidence="2">B box-type domain-containing protein</fullName>
    </recommendedName>
</protein>
<dbReference type="PANTHER" id="PTHR25462">
    <property type="entry name" value="BONUS, ISOFORM C-RELATED"/>
    <property type="match status" value="1"/>
</dbReference>
<evidence type="ECO:0000313" key="4">
    <source>
        <dbReference type="Proteomes" id="UP000683360"/>
    </source>
</evidence>
<evidence type="ECO:0000313" key="3">
    <source>
        <dbReference type="EMBL" id="CAG2188626.1"/>
    </source>
</evidence>
<dbReference type="InterPro" id="IPR047153">
    <property type="entry name" value="TRIM45/56/19-like"/>
</dbReference>
<dbReference type="AlphaFoldDB" id="A0A8S3PXC5"/>
<dbReference type="Gene3D" id="3.30.160.60">
    <property type="entry name" value="Classic Zinc Finger"/>
    <property type="match status" value="1"/>
</dbReference>
<dbReference type="EMBL" id="CAJPWZ010000271">
    <property type="protein sequence ID" value="CAG2188626.1"/>
    <property type="molecule type" value="Genomic_DNA"/>
</dbReference>
<accession>A0A8S3PXC5</accession>
<comment type="caution">
    <text evidence="3">The sequence shown here is derived from an EMBL/GenBank/DDBJ whole genome shotgun (WGS) entry which is preliminary data.</text>
</comment>
<gene>
    <name evidence="3" type="ORF">MEDL_4038</name>
</gene>
<dbReference type="GO" id="GO:0008270">
    <property type="term" value="F:zinc ion binding"/>
    <property type="evidence" value="ECO:0007669"/>
    <property type="project" value="UniProtKB-KW"/>
</dbReference>
<keyword evidence="1" id="KW-0863">Zinc-finger</keyword>
<dbReference type="CDD" id="cd19757">
    <property type="entry name" value="Bbox1"/>
    <property type="match status" value="1"/>
</dbReference>
<dbReference type="PANTHER" id="PTHR25462:SF296">
    <property type="entry name" value="MEIOTIC P26, ISOFORM F"/>
    <property type="match status" value="1"/>
</dbReference>
<keyword evidence="1" id="KW-0862">Zinc</keyword>
<keyword evidence="1" id="KW-0479">Metal-binding</keyword>
<evidence type="ECO:0000256" key="1">
    <source>
        <dbReference type="PROSITE-ProRule" id="PRU00024"/>
    </source>
</evidence>
<evidence type="ECO:0000259" key="2">
    <source>
        <dbReference type="PROSITE" id="PS50119"/>
    </source>
</evidence>
<dbReference type="Proteomes" id="UP000683360">
    <property type="component" value="Unassembled WGS sequence"/>
</dbReference>
<dbReference type="InterPro" id="IPR000315">
    <property type="entry name" value="Znf_B-box"/>
</dbReference>
<organism evidence="3 4">
    <name type="scientific">Mytilus edulis</name>
    <name type="common">Blue mussel</name>
    <dbReference type="NCBI Taxonomy" id="6550"/>
    <lineage>
        <taxon>Eukaryota</taxon>
        <taxon>Metazoa</taxon>
        <taxon>Spiralia</taxon>
        <taxon>Lophotrochozoa</taxon>
        <taxon>Mollusca</taxon>
        <taxon>Bivalvia</taxon>
        <taxon>Autobranchia</taxon>
        <taxon>Pteriomorphia</taxon>
        <taxon>Mytilida</taxon>
        <taxon>Mytiloidea</taxon>
        <taxon>Mytilidae</taxon>
        <taxon>Mytilinae</taxon>
        <taxon>Mytilus</taxon>
    </lineage>
</organism>
<dbReference type="PROSITE" id="PS50119">
    <property type="entry name" value="ZF_BBOX"/>
    <property type="match status" value="1"/>
</dbReference>
<dbReference type="OrthoDB" id="6116613at2759"/>
<reference evidence="3" key="1">
    <citation type="submission" date="2021-03" db="EMBL/GenBank/DDBJ databases">
        <authorList>
            <person name="Bekaert M."/>
        </authorList>
    </citation>
    <scope>NUCLEOTIDE SEQUENCE</scope>
</reference>
<feature type="domain" description="B box-type" evidence="2">
    <location>
        <begin position="10"/>
        <end position="52"/>
    </location>
</feature>
<sequence>MSFEPFCEPCTNDNKQSSAENWCLECDEALCSDCTKHHKLSKATKTHHLMDFKQKSSCPSNISNLECVQHPGKQLEYFCTDHDVICCRECLAQTHKSCDKTVSLDTAAEHVKQSDVFTDCNERLCAYLKSIDSILKNRDKNLNDIQTTGKTIMAEIKSIKENFTNASMRLRNQ</sequence>
<proteinExistence type="predicted"/>
<dbReference type="Pfam" id="PF00643">
    <property type="entry name" value="zf-B_box"/>
    <property type="match status" value="1"/>
</dbReference>
<keyword evidence="4" id="KW-1185">Reference proteome</keyword>